<sequence length="1173" mass="127860">MTTASSFGKGRTRLAILEWTHGEISTVSLHTFERAPQVLYANPEDFVSILRTDPGNKLIVNLLPNDALAMIPLVQDIEEFEGFDSSSVRDVPYMPSFILSLPELSPLLRNIKDLSFLPGFNNPTLAILFQPLPTATGRTSTPHDTFHLEIRTLDPLAQTYPLISSVPNLPSDSQYLVPCPQSVGGVLLVTATALIHVDQSGKFVTTSTNGWFRFTSAITATLKREECRLELDGSRVVWADEGNFLVLLRDGGVVQARLQVEGRSVVGIDLVAPKGASEAGEGVVLDLGLNQPSAVCEVPHTAPDGSVQNAVFAASAVGDSHLVSITMVPEETTAAETTAKDEMDVDLDDDLYGDSVIRSELTMAERQLMQAHLAVVGKVAGVGYISDMTFGVTPEDPVAREQVTGVLPIPREPELAVLQGCGRAASTVNLLRSRLQLQRKRNYEELVGSSEVRAISVDIPADEAGQPAETVNRLLQVPSNEEAEGQDSTYLWAVDSSTGELQEVLMTFEGSTIAAGRCINGSYIARVGEKSVSVIDSDGTTISEYQLEKTADTEDESDSVVDADISDPTIVLRRKSGKVVLLHLASEGACVRFESEEVPTQPTRPWTSCQLVGSLLNPFTSIPAHGKQPESSSRQQQWLVLANKGGDLEIRSVPGLTVAFRSNGLGNADQILIDDGVENMSTQMDTSDGTTGKEEKDEDEDLIQIEQICLTSVGEGACLTGSHPHFLHEDDVDGLVCTTWPEPINALANIELDEQHQLLMITSEAALLKMQPLAANDTPKICRKRLERTYTHLNYDARSSYYVGASAIAVPYQLYSDECELIPGPEAPNLTPALIERSTIELLDPYTWTAIDGYEFDENEAVLCMENMILEATSTEAGVKKYLVVGTSVNRGEDMSSKGNTYVFEIIEVIGAAPGVGDWRLRLICTEEARGPISAIANIGQYLVQAMGQKIYVKALDKEDRLVPVAFLDVPPYITSLRTFKNLLLIGDMVKSVWLAVFQESPFKLDVIAKDLYDASIVSIDFLSSEGAITFGAVDDRGDLRLLEFDSQQSSSNEVAKLVRRTEYHMGPSPVKTDSMGGLSTLVPLKAARFKRLQLLQGQLTRSVQHVAGLNPKAYRHVANRYQARALNKGVLDGFLLQTFIDLPIDKQKDMVSPIGTNRETIINDLMDLAFAW</sequence>
<keyword evidence="2" id="KW-1185">Reference proteome</keyword>
<dbReference type="EMBL" id="JASBWS010000007">
    <property type="protein sequence ID" value="KAJ9114950.1"/>
    <property type="molecule type" value="Genomic_DNA"/>
</dbReference>
<evidence type="ECO:0000313" key="1">
    <source>
        <dbReference type="EMBL" id="KAJ9114950.1"/>
    </source>
</evidence>
<name>A0ACC2WUH6_9TREE</name>
<organism evidence="1 2">
    <name type="scientific">Naganishia adeliensis</name>
    <dbReference type="NCBI Taxonomy" id="92952"/>
    <lineage>
        <taxon>Eukaryota</taxon>
        <taxon>Fungi</taxon>
        <taxon>Dikarya</taxon>
        <taxon>Basidiomycota</taxon>
        <taxon>Agaricomycotina</taxon>
        <taxon>Tremellomycetes</taxon>
        <taxon>Filobasidiales</taxon>
        <taxon>Filobasidiaceae</taxon>
        <taxon>Naganishia</taxon>
    </lineage>
</organism>
<dbReference type="Proteomes" id="UP001230649">
    <property type="component" value="Unassembled WGS sequence"/>
</dbReference>
<evidence type="ECO:0000313" key="2">
    <source>
        <dbReference type="Proteomes" id="UP001230649"/>
    </source>
</evidence>
<protein>
    <submittedName>
        <fullName evidence="1">Uncharacterized protein</fullName>
    </submittedName>
</protein>
<comment type="caution">
    <text evidence="1">The sequence shown here is derived from an EMBL/GenBank/DDBJ whole genome shotgun (WGS) entry which is preliminary data.</text>
</comment>
<proteinExistence type="predicted"/>
<accession>A0ACC2WUH6</accession>
<gene>
    <name evidence="1" type="ORF">QFC20_001325</name>
</gene>
<reference evidence="1" key="1">
    <citation type="submission" date="2023-04" db="EMBL/GenBank/DDBJ databases">
        <title>Draft Genome sequencing of Naganishia species isolated from polar environments using Oxford Nanopore Technology.</title>
        <authorList>
            <person name="Leo P."/>
            <person name="Venkateswaran K."/>
        </authorList>
    </citation>
    <scope>NUCLEOTIDE SEQUENCE</scope>
    <source>
        <strain evidence="1">MNA-CCFEE 5262</strain>
    </source>
</reference>